<comment type="caution">
    <text evidence="2">The sequence shown here is derived from an EMBL/GenBank/DDBJ whole genome shotgun (WGS) entry which is preliminary data.</text>
</comment>
<dbReference type="CDD" id="cd07262">
    <property type="entry name" value="VOC_like"/>
    <property type="match status" value="1"/>
</dbReference>
<dbReference type="EMBL" id="AUXX01000023">
    <property type="protein sequence ID" value="KZN65015.1"/>
    <property type="molecule type" value="Genomic_DNA"/>
</dbReference>
<proteinExistence type="predicted"/>
<organism evidence="2 3">
    <name type="scientific">Pseudoalteromonas luteoviolacea S4060-1</name>
    <dbReference type="NCBI Taxonomy" id="1365257"/>
    <lineage>
        <taxon>Bacteria</taxon>
        <taxon>Pseudomonadati</taxon>
        <taxon>Pseudomonadota</taxon>
        <taxon>Gammaproteobacteria</taxon>
        <taxon>Alteromonadales</taxon>
        <taxon>Pseudoalteromonadaceae</taxon>
        <taxon>Pseudoalteromonas</taxon>
    </lineage>
</organism>
<sequence>MISHLTLGTNNLELAIKYYDQLLKLFDAKQIAKTDQVVFYALANSSTKLAITKPHNGDIATSGNGTMLALKAPNEQLVQAVYTLAISLGSKCEGQPGPRDNGAYTAAYFRDLDGNKLVVFYRPDK</sequence>
<dbReference type="PROSITE" id="PS51819">
    <property type="entry name" value="VOC"/>
    <property type="match status" value="1"/>
</dbReference>
<reference evidence="2 3" key="1">
    <citation type="submission" date="2013-07" db="EMBL/GenBank/DDBJ databases">
        <title>Comparative Genomic and Metabolomic Analysis of Twelve Strains of Pseudoalteromonas luteoviolacea.</title>
        <authorList>
            <person name="Vynne N.G."/>
            <person name="Mansson M."/>
            <person name="Gram L."/>
        </authorList>
    </citation>
    <scope>NUCLEOTIDE SEQUENCE [LARGE SCALE GENOMIC DNA]</scope>
    <source>
        <strain evidence="2 3">S4060-1</strain>
    </source>
</reference>
<evidence type="ECO:0000259" key="1">
    <source>
        <dbReference type="PROSITE" id="PS51819"/>
    </source>
</evidence>
<dbReference type="InterPro" id="IPR037523">
    <property type="entry name" value="VOC_core"/>
</dbReference>
<dbReference type="AlphaFoldDB" id="A0A167LQI2"/>
<dbReference type="Proteomes" id="UP000076661">
    <property type="component" value="Unassembled WGS sequence"/>
</dbReference>
<evidence type="ECO:0000313" key="3">
    <source>
        <dbReference type="Proteomes" id="UP000076661"/>
    </source>
</evidence>
<feature type="domain" description="VOC" evidence="1">
    <location>
        <begin position="1"/>
        <end position="122"/>
    </location>
</feature>
<dbReference type="Pfam" id="PF00903">
    <property type="entry name" value="Glyoxalase"/>
    <property type="match status" value="1"/>
</dbReference>
<protein>
    <recommendedName>
        <fullName evidence="1">VOC domain-containing protein</fullName>
    </recommendedName>
</protein>
<evidence type="ECO:0000313" key="2">
    <source>
        <dbReference type="EMBL" id="KZN65015.1"/>
    </source>
</evidence>
<dbReference type="InterPro" id="IPR029068">
    <property type="entry name" value="Glyas_Bleomycin-R_OHBP_Dase"/>
</dbReference>
<gene>
    <name evidence="2" type="ORF">N478_03135</name>
</gene>
<accession>A0A167LQI2</accession>
<dbReference type="RefSeq" id="WP_063381664.1">
    <property type="nucleotide sequence ID" value="NZ_AUXX01000023.1"/>
</dbReference>
<dbReference type="PANTHER" id="PTHR35006:SF2">
    <property type="entry name" value="GLYOXALASE FAMILY PROTEIN (AFU_ORTHOLOGUE AFUA_5G14830)"/>
    <property type="match status" value="1"/>
</dbReference>
<dbReference type="PATRIC" id="fig|1365257.3.peg.3098"/>
<dbReference type="PANTHER" id="PTHR35006">
    <property type="entry name" value="GLYOXALASE FAMILY PROTEIN (AFU_ORTHOLOGUE AFUA_5G14830)"/>
    <property type="match status" value="1"/>
</dbReference>
<name>A0A167LQI2_9GAMM</name>
<dbReference type="SUPFAM" id="SSF54593">
    <property type="entry name" value="Glyoxalase/Bleomycin resistance protein/Dihydroxybiphenyl dioxygenase"/>
    <property type="match status" value="1"/>
</dbReference>
<dbReference type="Gene3D" id="3.10.180.10">
    <property type="entry name" value="2,3-Dihydroxybiphenyl 1,2-Dioxygenase, domain 1"/>
    <property type="match status" value="1"/>
</dbReference>
<dbReference type="InterPro" id="IPR004360">
    <property type="entry name" value="Glyas_Fos-R_dOase_dom"/>
</dbReference>